<evidence type="ECO:0000313" key="1">
    <source>
        <dbReference type="EMBL" id="KZT69871.1"/>
    </source>
</evidence>
<sequence>MSTMQPIFQASTIIIDGLHAIPSMMARQTVHPVMSRHNDVPSRVCPPSVCRAHALPRYAVMHAFLLSSIVSMLWLRSLPSAFPPFSSAHNGPASRFPRCAQLGTVLIPPPSAPRRSHHIFAQQGAISAPQLSTSPRRTSAYLPMIVLCPPFSKPCPCVRPPTAATGVCCPVATLVMTSPRIDFAGARAPRVGQRS</sequence>
<gene>
    <name evidence="1" type="ORF">DAEQUDRAFT_243480</name>
</gene>
<dbReference type="Proteomes" id="UP000076727">
    <property type="component" value="Unassembled WGS sequence"/>
</dbReference>
<name>A0A165QSI6_9APHY</name>
<protein>
    <submittedName>
        <fullName evidence="1">Uncharacterized protein</fullName>
    </submittedName>
</protein>
<evidence type="ECO:0000313" key="2">
    <source>
        <dbReference type="Proteomes" id="UP000076727"/>
    </source>
</evidence>
<dbReference type="AlphaFoldDB" id="A0A165QSI6"/>
<reference evidence="1 2" key="1">
    <citation type="journal article" date="2016" name="Mol. Biol. Evol.">
        <title>Comparative Genomics of Early-Diverging Mushroom-Forming Fungi Provides Insights into the Origins of Lignocellulose Decay Capabilities.</title>
        <authorList>
            <person name="Nagy L.G."/>
            <person name="Riley R."/>
            <person name="Tritt A."/>
            <person name="Adam C."/>
            <person name="Daum C."/>
            <person name="Floudas D."/>
            <person name="Sun H."/>
            <person name="Yadav J.S."/>
            <person name="Pangilinan J."/>
            <person name="Larsson K.H."/>
            <person name="Matsuura K."/>
            <person name="Barry K."/>
            <person name="Labutti K."/>
            <person name="Kuo R."/>
            <person name="Ohm R.A."/>
            <person name="Bhattacharya S.S."/>
            <person name="Shirouzu T."/>
            <person name="Yoshinaga Y."/>
            <person name="Martin F.M."/>
            <person name="Grigoriev I.V."/>
            <person name="Hibbett D.S."/>
        </authorList>
    </citation>
    <scope>NUCLEOTIDE SEQUENCE [LARGE SCALE GENOMIC DNA]</scope>
    <source>
        <strain evidence="1 2">L-15889</strain>
    </source>
</reference>
<organism evidence="1 2">
    <name type="scientific">Daedalea quercina L-15889</name>
    <dbReference type="NCBI Taxonomy" id="1314783"/>
    <lineage>
        <taxon>Eukaryota</taxon>
        <taxon>Fungi</taxon>
        <taxon>Dikarya</taxon>
        <taxon>Basidiomycota</taxon>
        <taxon>Agaricomycotina</taxon>
        <taxon>Agaricomycetes</taxon>
        <taxon>Polyporales</taxon>
        <taxon>Fomitopsis</taxon>
    </lineage>
</organism>
<accession>A0A165QSI6</accession>
<dbReference type="EMBL" id="KV429055">
    <property type="protein sequence ID" value="KZT69871.1"/>
    <property type="molecule type" value="Genomic_DNA"/>
</dbReference>
<proteinExistence type="predicted"/>
<keyword evidence="2" id="KW-1185">Reference proteome</keyword>